<evidence type="ECO:0000256" key="5">
    <source>
        <dbReference type="ARBA" id="ARBA00023235"/>
    </source>
</evidence>
<dbReference type="PANTHER" id="PTHR36204">
    <property type="entry name" value="N-ACETYLMANNOSAMINE-6-PHOSPHATE 2-EPIMERASE-RELATED"/>
    <property type="match status" value="1"/>
</dbReference>
<dbReference type="RefSeq" id="WP_191799712.1">
    <property type="nucleotide sequence ID" value="NZ_JACSQL010000003.1"/>
</dbReference>
<evidence type="ECO:0000313" key="9">
    <source>
        <dbReference type="Proteomes" id="UP000608071"/>
    </source>
</evidence>
<dbReference type="CDD" id="cd04729">
    <property type="entry name" value="NanE"/>
    <property type="match status" value="1"/>
</dbReference>
<evidence type="ECO:0000256" key="4">
    <source>
        <dbReference type="ARBA" id="ARBA00007439"/>
    </source>
</evidence>
<keyword evidence="5 7" id="KW-0413">Isomerase</keyword>
<reference evidence="8 9" key="1">
    <citation type="submission" date="2020-08" db="EMBL/GenBank/DDBJ databases">
        <title>A Genomic Blueprint of the Chicken Gut Microbiome.</title>
        <authorList>
            <person name="Gilroy R."/>
            <person name="Ravi A."/>
            <person name="Getino M."/>
            <person name="Pursley I."/>
            <person name="Horton D.L."/>
            <person name="Alikhan N.-F."/>
            <person name="Baker D."/>
            <person name="Gharbi K."/>
            <person name="Hall N."/>
            <person name="Watson M."/>
            <person name="Adriaenssens E.M."/>
            <person name="Foster-Nyarko E."/>
            <person name="Jarju S."/>
            <person name="Secka A."/>
            <person name="Antonio M."/>
            <person name="Oren A."/>
            <person name="Chaudhuri R."/>
            <person name="La Ragione R.M."/>
            <person name="Hildebrand F."/>
            <person name="Pallen M.J."/>
        </authorList>
    </citation>
    <scope>NUCLEOTIDE SEQUENCE [LARGE SCALE GENOMIC DNA]</scope>
    <source>
        <strain evidence="8 9">Sa2BVA9</strain>
    </source>
</reference>
<keyword evidence="9" id="KW-1185">Reference proteome</keyword>
<dbReference type="EC" id="5.1.3.9" evidence="7"/>
<dbReference type="InterPro" id="IPR011060">
    <property type="entry name" value="RibuloseP-bd_barrel"/>
</dbReference>
<comment type="caution">
    <text evidence="8">The sequence shown here is derived from an EMBL/GenBank/DDBJ whole genome shotgun (WGS) entry which is preliminary data.</text>
</comment>
<dbReference type="SUPFAM" id="SSF51366">
    <property type="entry name" value="Ribulose-phoshate binding barrel"/>
    <property type="match status" value="1"/>
</dbReference>
<proteinExistence type="inferred from homology"/>
<evidence type="ECO:0000256" key="6">
    <source>
        <dbReference type="ARBA" id="ARBA00023277"/>
    </source>
</evidence>
<dbReference type="Pfam" id="PF04131">
    <property type="entry name" value="NanE"/>
    <property type="match status" value="1"/>
</dbReference>
<dbReference type="Proteomes" id="UP000608071">
    <property type="component" value="Unassembled WGS sequence"/>
</dbReference>
<comment type="similarity">
    <text evidence="4 7">Belongs to the NanE family.</text>
</comment>
<dbReference type="Gene3D" id="3.20.20.70">
    <property type="entry name" value="Aldolase class I"/>
    <property type="match status" value="1"/>
</dbReference>
<dbReference type="HAMAP" id="MF_01235">
    <property type="entry name" value="ManNAc6P_epimer"/>
    <property type="match status" value="1"/>
</dbReference>
<protein>
    <recommendedName>
        <fullName evidence="7">Putative N-acetylmannosamine-6-phosphate 2-epimerase</fullName>
        <ecNumber evidence="7">5.1.3.9</ecNumber>
    </recommendedName>
    <alternativeName>
        <fullName evidence="7">ManNAc-6-P epimerase</fullName>
    </alternativeName>
</protein>
<evidence type="ECO:0000256" key="3">
    <source>
        <dbReference type="ARBA" id="ARBA00005081"/>
    </source>
</evidence>
<evidence type="ECO:0000313" key="8">
    <source>
        <dbReference type="EMBL" id="MBD7968489.1"/>
    </source>
</evidence>
<name>A0ABR8SZK8_9BACL</name>
<evidence type="ECO:0000256" key="7">
    <source>
        <dbReference type="HAMAP-Rule" id="MF_01235"/>
    </source>
</evidence>
<keyword evidence="6 7" id="KW-0119">Carbohydrate metabolism</keyword>
<dbReference type="InterPro" id="IPR007260">
    <property type="entry name" value="NanE"/>
</dbReference>
<comment type="pathway">
    <text evidence="3 7">Amino-sugar metabolism; N-acetylneuraminate degradation; D-fructose 6-phosphate from N-acetylneuraminate: step 3/5.</text>
</comment>
<evidence type="ECO:0000256" key="1">
    <source>
        <dbReference type="ARBA" id="ARBA00000056"/>
    </source>
</evidence>
<evidence type="ECO:0000256" key="2">
    <source>
        <dbReference type="ARBA" id="ARBA00002147"/>
    </source>
</evidence>
<comment type="catalytic activity">
    <reaction evidence="1 7">
        <text>an N-acyl-D-glucosamine 6-phosphate = an N-acyl-D-mannosamine 6-phosphate</text>
        <dbReference type="Rhea" id="RHEA:23932"/>
        <dbReference type="ChEBI" id="CHEBI:57599"/>
        <dbReference type="ChEBI" id="CHEBI:57666"/>
        <dbReference type="EC" id="5.1.3.9"/>
    </reaction>
</comment>
<dbReference type="PANTHER" id="PTHR36204:SF1">
    <property type="entry name" value="N-ACETYLMANNOSAMINE-6-PHOSPHATE 2-EPIMERASE-RELATED"/>
    <property type="match status" value="1"/>
</dbReference>
<accession>A0ABR8SZK8</accession>
<dbReference type="EMBL" id="JACSQL010000003">
    <property type="protein sequence ID" value="MBD7968489.1"/>
    <property type="molecule type" value="Genomic_DNA"/>
</dbReference>
<dbReference type="InterPro" id="IPR013785">
    <property type="entry name" value="Aldolase_TIM"/>
</dbReference>
<dbReference type="NCBIfam" id="NF002231">
    <property type="entry name" value="PRK01130.1"/>
    <property type="match status" value="1"/>
</dbReference>
<organism evidence="8 9">
    <name type="scientific">Paenibacillus gallinarum</name>
    <dbReference type="NCBI Taxonomy" id="2762232"/>
    <lineage>
        <taxon>Bacteria</taxon>
        <taxon>Bacillati</taxon>
        <taxon>Bacillota</taxon>
        <taxon>Bacilli</taxon>
        <taxon>Bacillales</taxon>
        <taxon>Paenibacillaceae</taxon>
        <taxon>Paenibacillus</taxon>
    </lineage>
</organism>
<comment type="function">
    <text evidence="2 7">Converts N-acetylmannosamine-6-phosphate (ManNAc-6-P) to N-acetylglucosamine-6-phosphate (GlcNAc-6-P).</text>
</comment>
<gene>
    <name evidence="7" type="primary">nanE</name>
    <name evidence="8" type="ORF">H9647_10465</name>
</gene>
<sequence length="239" mass="26117">MSINNNVLQNVKGKLIVSCQALPEEPLHSSYIMGRMAYAAYLGGAAGIRANSVEDIEEIKKHVRLPIIGIIKKVYTGFDVFITPTRKEVDALVRAGVDIIAIDATNRVRPDGTTITQSFPELRNAYPDQLFMADCSTYEEGVQAEKLGFDCVGTTLSGYTDATKGRQLPDYEMAEMLVRELTIPVIAEGGISTPEELCRLFDLGIHTAVVGSAITRPYEITKRFVHSIGQSYSPLAGSQ</sequence>